<name>F0XVK0_AURAN</name>
<keyword evidence="3" id="KW-1185">Reference proteome</keyword>
<protein>
    <submittedName>
        <fullName evidence="2">Expressed protein</fullName>
    </submittedName>
</protein>
<gene>
    <name evidence="2" type="ORF">AURANDRAFT_60569</name>
</gene>
<dbReference type="EMBL" id="GL833120">
    <property type="protein sequence ID" value="EGB13127.1"/>
    <property type="molecule type" value="Genomic_DNA"/>
</dbReference>
<feature type="chain" id="PRO_5012722994" evidence="1">
    <location>
        <begin position="16"/>
        <end position="199"/>
    </location>
</feature>
<proteinExistence type="predicted"/>
<sequence>MLALTLCAAALCADALDVSRRKVLHTPAALAALATPPAAVAADAALSQFDDGTLALRFPYPSGWSCKGTGAFESLITGRRVTTCGASDGSASVAVAARMVPSNDIYNNLERAISADEVVEMTVDPKASVAKTTLRDFGSRRGYVVESSLGPTTSVDLFTVHSGDQGQYWAITLTATAKNAADLPRGVIDACDFYRLFDK</sequence>
<organism evidence="3">
    <name type="scientific">Aureococcus anophagefferens</name>
    <name type="common">Harmful bloom alga</name>
    <dbReference type="NCBI Taxonomy" id="44056"/>
    <lineage>
        <taxon>Eukaryota</taxon>
        <taxon>Sar</taxon>
        <taxon>Stramenopiles</taxon>
        <taxon>Ochrophyta</taxon>
        <taxon>Pelagophyceae</taxon>
        <taxon>Pelagomonadales</taxon>
        <taxon>Pelagomonadaceae</taxon>
        <taxon>Aureococcus</taxon>
    </lineage>
</organism>
<reference evidence="2 3" key="1">
    <citation type="journal article" date="2011" name="Proc. Natl. Acad. Sci. U.S.A.">
        <title>Niche of harmful alga Aureococcus anophagefferens revealed through ecogenomics.</title>
        <authorList>
            <person name="Gobler C.J."/>
            <person name="Berry D.L."/>
            <person name="Dyhrman S.T."/>
            <person name="Wilhelm S.W."/>
            <person name="Salamov A."/>
            <person name="Lobanov A.V."/>
            <person name="Zhang Y."/>
            <person name="Collier J.L."/>
            <person name="Wurch L.L."/>
            <person name="Kustka A.B."/>
            <person name="Dill B.D."/>
            <person name="Shah M."/>
            <person name="VerBerkmoes N.C."/>
            <person name="Kuo A."/>
            <person name="Terry A."/>
            <person name="Pangilinan J."/>
            <person name="Lindquist E.A."/>
            <person name="Lucas S."/>
            <person name="Paulsen I.T."/>
            <person name="Hattenrath-Lehmann T.K."/>
            <person name="Talmage S.C."/>
            <person name="Walker E.A."/>
            <person name="Koch F."/>
            <person name="Burson A.M."/>
            <person name="Marcoval M.A."/>
            <person name="Tang Y.Z."/>
            <person name="Lecleir G.R."/>
            <person name="Coyne K.J."/>
            <person name="Berg G.M."/>
            <person name="Bertrand E.M."/>
            <person name="Saito M.A."/>
            <person name="Gladyshev V.N."/>
            <person name="Grigoriev I.V."/>
        </authorList>
    </citation>
    <scope>NUCLEOTIDE SEQUENCE [LARGE SCALE GENOMIC DNA]</scope>
    <source>
        <strain evidence="3">CCMP 1984</strain>
    </source>
</reference>
<dbReference type="OrthoDB" id="205087at2759"/>
<dbReference type="RefSeq" id="XP_009032724.1">
    <property type="nucleotide sequence ID" value="XM_009034476.1"/>
</dbReference>
<dbReference type="GeneID" id="20223068"/>
<dbReference type="Proteomes" id="UP000002729">
    <property type="component" value="Unassembled WGS sequence"/>
</dbReference>
<dbReference type="AlphaFoldDB" id="F0XVK0"/>
<keyword evidence="1" id="KW-0732">Signal</keyword>
<feature type="signal peptide" evidence="1">
    <location>
        <begin position="1"/>
        <end position="15"/>
    </location>
</feature>
<evidence type="ECO:0000256" key="1">
    <source>
        <dbReference type="SAM" id="SignalP"/>
    </source>
</evidence>
<evidence type="ECO:0000313" key="3">
    <source>
        <dbReference type="Proteomes" id="UP000002729"/>
    </source>
</evidence>
<accession>F0XVK0</accession>
<evidence type="ECO:0000313" key="2">
    <source>
        <dbReference type="EMBL" id="EGB13127.1"/>
    </source>
</evidence>
<dbReference type="InParanoid" id="F0XVK0"/>
<dbReference type="KEGG" id="aaf:AURANDRAFT_60569"/>